<dbReference type="PhylomeDB" id="E9H5F6"/>
<dbReference type="SUPFAM" id="SSF50494">
    <property type="entry name" value="Trypsin-like serine proteases"/>
    <property type="match status" value="1"/>
</dbReference>
<dbReference type="eggNOG" id="KOG3627">
    <property type="taxonomic scope" value="Eukaryota"/>
</dbReference>
<dbReference type="FunFam" id="2.40.10.10:FF:000036">
    <property type="entry name" value="Trypsin beta"/>
    <property type="match status" value="1"/>
</dbReference>
<evidence type="ECO:0000256" key="1">
    <source>
        <dbReference type="ARBA" id="ARBA00007664"/>
    </source>
</evidence>
<dbReference type="Gene3D" id="2.40.10.10">
    <property type="entry name" value="Trypsin-like serine proteases"/>
    <property type="match status" value="2"/>
</dbReference>
<evidence type="ECO:0000256" key="3">
    <source>
        <dbReference type="ARBA" id="ARBA00022801"/>
    </source>
</evidence>
<protein>
    <recommendedName>
        <fullName evidence="7">Peptidase S1 domain-containing protein</fullName>
    </recommendedName>
</protein>
<dbReference type="Pfam" id="PF00089">
    <property type="entry name" value="Trypsin"/>
    <property type="match status" value="2"/>
</dbReference>
<dbReference type="InterPro" id="IPR001314">
    <property type="entry name" value="Peptidase_S1A"/>
</dbReference>
<evidence type="ECO:0000256" key="5">
    <source>
        <dbReference type="ARBA" id="ARBA00023157"/>
    </source>
</evidence>
<keyword evidence="9" id="KW-1185">Reference proteome</keyword>
<dbReference type="FunFam" id="2.40.10.10:FF:000255">
    <property type="entry name" value="Uncharacterized protein"/>
    <property type="match status" value="1"/>
</dbReference>
<proteinExistence type="inferred from homology"/>
<dbReference type="SMART" id="SM00020">
    <property type="entry name" value="Tryp_SPc"/>
    <property type="match status" value="1"/>
</dbReference>
<keyword evidence="3" id="KW-0378">Hydrolase</keyword>
<dbReference type="InterPro" id="IPR009003">
    <property type="entry name" value="Peptidase_S1_PA"/>
</dbReference>
<evidence type="ECO:0000259" key="7">
    <source>
        <dbReference type="PROSITE" id="PS50240"/>
    </source>
</evidence>
<dbReference type="EMBL" id="GL732594">
    <property type="protein sequence ID" value="EFX73012.1"/>
    <property type="molecule type" value="Genomic_DNA"/>
</dbReference>
<dbReference type="AlphaFoldDB" id="E9H5F6"/>
<dbReference type="HOGENOM" id="CLU_006842_7_1_1"/>
<dbReference type="InterPro" id="IPR043504">
    <property type="entry name" value="Peptidase_S1_PA_chymotrypsin"/>
</dbReference>
<gene>
    <name evidence="8" type="ORF">DAPPUDRAFT_308021</name>
</gene>
<evidence type="ECO:0000256" key="4">
    <source>
        <dbReference type="ARBA" id="ARBA00022825"/>
    </source>
</evidence>
<keyword evidence="5" id="KW-1015">Disulfide bond</keyword>
<evidence type="ECO:0000256" key="6">
    <source>
        <dbReference type="SAM" id="MobiDB-lite"/>
    </source>
</evidence>
<evidence type="ECO:0000313" key="9">
    <source>
        <dbReference type="Proteomes" id="UP000000305"/>
    </source>
</evidence>
<dbReference type="OrthoDB" id="6755574at2759"/>
<dbReference type="PROSITE" id="PS50240">
    <property type="entry name" value="TRYPSIN_DOM"/>
    <property type="match status" value="1"/>
</dbReference>
<dbReference type="STRING" id="6669.E9H5F6"/>
<evidence type="ECO:0000313" key="8">
    <source>
        <dbReference type="EMBL" id="EFX73012.1"/>
    </source>
</evidence>
<dbReference type="FunCoup" id="E9H5F6">
    <property type="interactions" value="55"/>
</dbReference>
<dbReference type="PRINTS" id="PR00722">
    <property type="entry name" value="CHYMOTRYPSIN"/>
</dbReference>
<dbReference type="PANTHER" id="PTHR24276:SF91">
    <property type="entry name" value="AT26814P-RELATED"/>
    <property type="match status" value="1"/>
</dbReference>
<dbReference type="GO" id="GO:0006508">
    <property type="term" value="P:proteolysis"/>
    <property type="evidence" value="ECO:0007669"/>
    <property type="project" value="UniProtKB-KW"/>
</dbReference>
<dbReference type="InterPro" id="IPR001254">
    <property type="entry name" value="Trypsin_dom"/>
</dbReference>
<feature type="region of interest" description="Disordered" evidence="6">
    <location>
        <begin position="173"/>
        <end position="216"/>
    </location>
</feature>
<comment type="similarity">
    <text evidence="1">Belongs to the peptidase S1 family.</text>
</comment>
<evidence type="ECO:0000256" key="2">
    <source>
        <dbReference type="ARBA" id="ARBA00022670"/>
    </source>
</evidence>
<sequence length="377" mass="39257">MFEQKLKVEVLSRQHMYAAREMHFALSIIVSLCVIGLAHSKSLAQFSPDGKGASVPTISIAGGTPAAQGELPYVVVLRLGAYLCGGSLIGPSHVLTAAYCLTPFTQINVTSFYVLINTLSVNGGGPNSLVKGVKKFIIHEKYVVRYHDNDLALLVLNSPVAANSSFLTLPTDPAATTSTTTTGKPTTKTTGKPTSTSKPTTTTISTKKTTTTKSTVKPTTTKLSTLKPTTKTTLKPPATTKPAVVTVKTTSKKPAAVLRAFSTYTNVSATIAGWGITSSVSSFSSTLIKANVTIVDNSKCVPSFIIGVVGPNMMCAAAAPGTGSCLYDSGGPVIANGVVVGITSYGNSCDNPGYTSVYTRVSAYVDWIQTTQANNPG</sequence>
<feature type="domain" description="Peptidase S1" evidence="7">
    <location>
        <begin position="60"/>
        <end position="373"/>
    </location>
</feature>
<organism evidence="8 9">
    <name type="scientific">Daphnia pulex</name>
    <name type="common">Water flea</name>
    <dbReference type="NCBI Taxonomy" id="6669"/>
    <lineage>
        <taxon>Eukaryota</taxon>
        <taxon>Metazoa</taxon>
        <taxon>Ecdysozoa</taxon>
        <taxon>Arthropoda</taxon>
        <taxon>Crustacea</taxon>
        <taxon>Branchiopoda</taxon>
        <taxon>Diplostraca</taxon>
        <taxon>Cladocera</taxon>
        <taxon>Anomopoda</taxon>
        <taxon>Daphniidae</taxon>
        <taxon>Daphnia</taxon>
    </lineage>
</organism>
<dbReference type="GO" id="GO:0004252">
    <property type="term" value="F:serine-type endopeptidase activity"/>
    <property type="evidence" value="ECO:0000318"/>
    <property type="project" value="GO_Central"/>
</dbReference>
<keyword evidence="2" id="KW-0645">Protease</keyword>
<reference evidence="8 9" key="1">
    <citation type="journal article" date="2011" name="Science">
        <title>The ecoresponsive genome of Daphnia pulex.</title>
        <authorList>
            <person name="Colbourne J.K."/>
            <person name="Pfrender M.E."/>
            <person name="Gilbert D."/>
            <person name="Thomas W.K."/>
            <person name="Tucker A."/>
            <person name="Oakley T.H."/>
            <person name="Tokishita S."/>
            <person name="Aerts A."/>
            <person name="Arnold G.J."/>
            <person name="Basu M.K."/>
            <person name="Bauer D.J."/>
            <person name="Caceres C.E."/>
            <person name="Carmel L."/>
            <person name="Casola C."/>
            <person name="Choi J.H."/>
            <person name="Detter J.C."/>
            <person name="Dong Q."/>
            <person name="Dusheyko S."/>
            <person name="Eads B.D."/>
            <person name="Frohlich T."/>
            <person name="Geiler-Samerotte K.A."/>
            <person name="Gerlach D."/>
            <person name="Hatcher P."/>
            <person name="Jogdeo S."/>
            <person name="Krijgsveld J."/>
            <person name="Kriventseva E.V."/>
            <person name="Kultz D."/>
            <person name="Laforsch C."/>
            <person name="Lindquist E."/>
            <person name="Lopez J."/>
            <person name="Manak J.R."/>
            <person name="Muller J."/>
            <person name="Pangilinan J."/>
            <person name="Patwardhan R.P."/>
            <person name="Pitluck S."/>
            <person name="Pritham E.J."/>
            <person name="Rechtsteiner A."/>
            <person name="Rho M."/>
            <person name="Rogozin I.B."/>
            <person name="Sakarya O."/>
            <person name="Salamov A."/>
            <person name="Schaack S."/>
            <person name="Shapiro H."/>
            <person name="Shiga Y."/>
            <person name="Skalitzky C."/>
            <person name="Smith Z."/>
            <person name="Souvorov A."/>
            <person name="Sung W."/>
            <person name="Tang Z."/>
            <person name="Tsuchiya D."/>
            <person name="Tu H."/>
            <person name="Vos H."/>
            <person name="Wang M."/>
            <person name="Wolf Y.I."/>
            <person name="Yamagata H."/>
            <person name="Yamada T."/>
            <person name="Ye Y."/>
            <person name="Shaw J.R."/>
            <person name="Andrews J."/>
            <person name="Crease T.J."/>
            <person name="Tang H."/>
            <person name="Lucas S.M."/>
            <person name="Robertson H.M."/>
            <person name="Bork P."/>
            <person name="Koonin E.V."/>
            <person name="Zdobnov E.M."/>
            <person name="Grigoriev I.V."/>
            <person name="Lynch M."/>
            <person name="Boore J.L."/>
        </authorList>
    </citation>
    <scope>NUCLEOTIDE SEQUENCE [LARGE SCALE GENOMIC DNA]</scope>
</reference>
<accession>E9H5F6</accession>
<keyword evidence="4" id="KW-0720">Serine protease</keyword>
<dbReference type="InterPro" id="IPR050430">
    <property type="entry name" value="Peptidase_S1"/>
</dbReference>
<dbReference type="CDD" id="cd00190">
    <property type="entry name" value="Tryp_SPc"/>
    <property type="match status" value="1"/>
</dbReference>
<name>E9H5F6_DAPPU</name>
<dbReference type="PANTHER" id="PTHR24276">
    <property type="entry name" value="POLYSERASE-RELATED"/>
    <property type="match status" value="1"/>
</dbReference>
<dbReference type="Proteomes" id="UP000000305">
    <property type="component" value="Unassembled WGS sequence"/>
</dbReference>
<dbReference type="KEGG" id="dpx:DAPPUDRAFT_308021"/>
<dbReference type="InParanoid" id="E9H5F6"/>